<gene>
    <name evidence="3" type="ORF">H6P81_020310</name>
</gene>
<feature type="repeat" description="PPR" evidence="2">
    <location>
        <begin position="288"/>
        <end position="322"/>
    </location>
</feature>
<dbReference type="Gene3D" id="1.25.40.10">
    <property type="entry name" value="Tetratricopeptide repeat domain"/>
    <property type="match status" value="2"/>
</dbReference>
<dbReference type="GO" id="GO:0000963">
    <property type="term" value="P:mitochondrial RNA processing"/>
    <property type="evidence" value="ECO:0007669"/>
    <property type="project" value="TreeGrafter"/>
</dbReference>
<evidence type="ECO:0000256" key="1">
    <source>
        <dbReference type="ARBA" id="ARBA00022737"/>
    </source>
</evidence>
<evidence type="ECO:0000313" key="4">
    <source>
        <dbReference type="Proteomes" id="UP000825729"/>
    </source>
</evidence>
<dbReference type="GO" id="GO:0003729">
    <property type="term" value="F:mRNA binding"/>
    <property type="evidence" value="ECO:0007669"/>
    <property type="project" value="TreeGrafter"/>
</dbReference>
<name>A0AAV7DU61_ARIFI</name>
<keyword evidence="1" id="KW-0677">Repeat</keyword>
<dbReference type="InterPro" id="IPR002885">
    <property type="entry name" value="PPR_rpt"/>
</dbReference>
<evidence type="ECO:0000256" key="2">
    <source>
        <dbReference type="PROSITE-ProRule" id="PRU00708"/>
    </source>
</evidence>
<dbReference type="NCBIfam" id="TIGR00756">
    <property type="entry name" value="PPR"/>
    <property type="match status" value="4"/>
</dbReference>
<evidence type="ECO:0008006" key="5">
    <source>
        <dbReference type="Google" id="ProtNLM"/>
    </source>
</evidence>
<dbReference type="EMBL" id="JAINDJ010000008">
    <property type="protein sequence ID" value="KAG9440145.1"/>
    <property type="molecule type" value="Genomic_DNA"/>
</dbReference>
<dbReference type="PROSITE" id="PS51375">
    <property type="entry name" value="PPR"/>
    <property type="match status" value="4"/>
</dbReference>
<dbReference type="AlphaFoldDB" id="A0AAV7DU61"/>
<dbReference type="Pfam" id="PF13041">
    <property type="entry name" value="PPR_2"/>
    <property type="match status" value="2"/>
</dbReference>
<organism evidence="3 4">
    <name type="scientific">Aristolochia fimbriata</name>
    <name type="common">White veined hardy Dutchman's pipe vine</name>
    <dbReference type="NCBI Taxonomy" id="158543"/>
    <lineage>
        <taxon>Eukaryota</taxon>
        <taxon>Viridiplantae</taxon>
        <taxon>Streptophyta</taxon>
        <taxon>Embryophyta</taxon>
        <taxon>Tracheophyta</taxon>
        <taxon>Spermatophyta</taxon>
        <taxon>Magnoliopsida</taxon>
        <taxon>Magnoliidae</taxon>
        <taxon>Piperales</taxon>
        <taxon>Aristolochiaceae</taxon>
        <taxon>Aristolochia</taxon>
    </lineage>
</organism>
<dbReference type="InterPro" id="IPR011990">
    <property type="entry name" value="TPR-like_helical_dom_sf"/>
</dbReference>
<dbReference type="Pfam" id="PF01535">
    <property type="entry name" value="PPR"/>
    <property type="match status" value="3"/>
</dbReference>
<feature type="repeat" description="PPR" evidence="2">
    <location>
        <begin position="156"/>
        <end position="190"/>
    </location>
</feature>
<proteinExistence type="predicted"/>
<dbReference type="GO" id="GO:0005739">
    <property type="term" value="C:mitochondrion"/>
    <property type="evidence" value="ECO:0007669"/>
    <property type="project" value="TreeGrafter"/>
</dbReference>
<protein>
    <recommendedName>
        <fullName evidence="5">Pentatricopeptide repeat-containing protein</fullName>
    </recommendedName>
</protein>
<dbReference type="Proteomes" id="UP000825729">
    <property type="component" value="Unassembled WGS sequence"/>
</dbReference>
<dbReference type="PANTHER" id="PTHR47932">
    <property type="entry name" value="ATPASE EXPRESSION PROTEIN 3"/>
    <property type="match status" value="1"/>
</dbReference>
<accession>A0AAV7DU61</accession>
<reference evidence="3 4" key="1">
    <citation type="submission" date="2021-07" db="EMBL/GenBank/DDBJ databases">
        <title>The Aristolochia fimbriata genome: insights into angiosperm evolution, floral development and chemical biosynthesis.</title>
        <authorList>
            <person name="Jiao Y."/>
        </authorList>
    </citation>
    <scope>NUCLEOTIDE SEQUENCE [LARGE SCALE GENOMIC DNA]</scope>
    <source>
        <strain evidence="3">IBCAS-2021</strain>
        <tissue evidence="3">Leaf</tissue>
    </source>
</reference>
<dbReference type="GO" id="GO:0008380">
    <property type="term" value="P:RNA splicing"/>
    <property type="evidence" value="ECO:0007669"/>
    <property type="project" value="TreeGrafter"/>
</dbReference>
<sequence length="504" mass="57522">MLRYCFHSPLLDYFPIYLKKRSIHATRIIGWKLKDEYRLPHPLLLERICRILTLQRFQALSGLSFDFSDELLGSVLRNLKHNPDACLPFFQLALAQRTFQPSTNSYCKIIHILSKGRIFNHAKAYLKRLIEISGPKDVVSVVFDELVLVYKEFSFSPTVFDMLLKMYSEMGSTKKALFVFDNMGKIGCNPSLRSCNCLLSCLVKSNESCTAFHVYDQMASVQILPDIYTYTIMVNAYCKESRVEKVFQLFVEMEISYSTLLDGFFKNGKFEDGLKLWKQMLVGGFVKSQITVNTMINALCKIGKMTEAEGIFRQMKNWGCQPDSFTYRTLIDGHCKLGAIESAFKIRKEMETAELSPSLEMFNSLISGFFKVDKHKSLNDLLVEMQMRGLKIVDFEMFPGVELSNKLLNEDSNIPKLYAEMHIRELVPSATFDRQMDPSTFSIAEEAVICDTEAEVIYPIVFWNTGHLQGNSNSIFNLFSLQMLAAKASVICGQAARLSNKPTT</sequence>
<keyword evidence="4" id="KW-1185">Reference proteome</keyword>
<comment type="caution">
    <text evidence="3">The sequence shown here is derived from an EMBL/GenBank/DDBJ whole genome shotgun (WGS) entry which is preliminary data.</text>
</comment>
<evidence type="ECO:0000313" key="3">
    <source>
        <dbReference type="EMBL" id="KAG9440145.1"/>
    </source>
</evidence>
<feature type="repeat" description="PPR" evidence="2">
    <location>
        <begin position="226"/>
        <end position="256"/>
    </location>
</feature>
<dbReference type="PANTHER" id="PTHR47932:SF63">
    <property type="entry name" value="OS08G0290000 PROTEIN"/>
    <property type="match status" value="1"/>
</dbReference>
<feature type="repeat" description="PPR" evidence="2">
    <location>
        <begin position="323"/>
        <end position="357"/>
    </location>
</feature>